<dbReference type="GO" id="GO:0009253">
    <property type="term" value="P:peptidoglycan catabolic process"/>
    <property type="evidence" value="ECO:0007669"/>
    <property type="project" value="InterPro"/>
</dbReference>
<dbReference type="GO" id="GO:0016052">
    <property type="term" value="P:carbohydrate catabolic process"/>
    <property type="evidence" value="ECO:0007669"/>
    <property type="project" value="TreeGrafter"/>
</dbReference>
<dbReference type="RefSeq" id="WP_130474258.1">
    <property type="nucleotide sequence ID" value="NZ_SFCC01000002.1"/>
</dbReference>
<evidence type="ECO:0000256" key="4">
    <source>
        <dbReference type="ARBA" id="ARBA00012732"/>
    </source>
</evidence>
<dbReference type="GO" id="GO:0031640">
    <property type="term" value="P:killing of cells of another organism"/>
    <property type="evidence" value="ECO:0007669"/>
    <property type="project" value="UniProtKB-KW"/>
</dbReference>
<evidence type="ECO:0000313" key="15">
    <source>
        <dbReference type="Proteomes" id="UP000292003"/>
    </source>
</evidence>
<protein>
    <recommendedName>
        <fullName evidence="4 12">Lysozyme</fullName>
        <ecNumber evidence="4 12">3.2.1.17</ecNumber>
    </recommendedName>
</protein>
<evidence type="ECO:0000256" key="2">
    <source>
        <dbReference type="ARBA" id="ARBA00004613"/>
    </source>
</evidence>
<keyword evidence="9" id="KW-1015">Disulfide bond</keyword>
<dbReference type="PROSITE" id="PS00953">
    <property type="entry name" value="GLYCOSYL_HYDROL_F25_1"/>
    <property type="match status" value="1"/>
</dbReference>
<evidence type="ECO:0000256" key="3">
    <source>
        <dbReference type="ARBA" id="ARBA00010646"/>
    </source>
</evidence>
<dbReference type="PANTHER" id="PTHR34135:SF2">
    <property type="entry name" value="LYSOZYME"/>
    <property type="match status" value="1"/>
</dbReference>
<dbReference type="GO" id="GO:0016998">
    <property type="term" value="P:cell wall macromolecule catabolic process"/>
    <property type="evidence" value="ECO:0007669"/>
    <property type="project" value="InterPro"/>
</dbReference>
<evidence type="ECO:0000256" key="9">
    <source>
        <dbReference type="ARBA" id="ARBA00023157"/>
    </source>
</evidence>
<organism evidence="14 15">
    <name type="scientific">Amycolatopsis suaedae</name>
    <dbReference type="NCBI Taxonomy" id="2510978"/>
    <lineage>
        <taxon>Bacteria</taxon>
        <taxon>Bacillati</taxon>
        <taxon>Actinomycetota</taxon>
        <taxon>Actinomycetes</taxon>
        <taxon>Pseudonocardiales</taxon>
        <taxon>Pseudonocardiaceae</taxon>
        <taxon>Amycolatopsis</taxon>
    </lineage>
</organism>
<dbReference type="InterPro" id="IPR017853">
    <property type="entry name" value="GH"/>
</dbReference>
<comment type="similarity">
    <text evidence="3 12">Belongs to the glycosyl hydrolase 25 family.</text>
</comment>
<keyword evidence="7" id="KW-0081">Bacteriolytic enzyme</keyword>
<dbReference type="EMBL" id="SFCC01000002">
    <property type="protein sequence ID" value="RZQ65472.1"/>
    <property type="molecule type" value="Genomic_DNA"/>
</dbReference>
<evidence type="ECO:0000313" key="14">
    <source>
        <dbReference type="EMBL" id="RZQ65472.1"/>
    </source>
</evidence>
<keyword evidence="15" id="KW-1185">Reference proteome</keyword>
<keyword evidence="13" id="KW-0732">Signal</keyword>
<dbReference type="PROSITE" id="PS51904">
    <property type="entry name" value="GLYCOSYL_HYDROL_F25_2"/>
    <property type="match status" value="1"/>
</dbReference>
<dbReference type="GO" id="GO:0005576">
    <property type="term" value="C:extracellular region"/>
    <property type="evidence" value="ECO:0007669"/>
    <property type="project" value="UniProtKB-SubCell"/>
</dbReference>
<dbReference type="SMART" id="SM00641">
    <property type="entry name" value="Glyco_25"/>
    <property type="match status" value="1"/>
</dbReference>
<dbReference type="InterPro" id="IPR018077">
    <property type="entry name" value="Glyco_hydro_fam25_subgr"/>
</dbReference>
<feature type="chain" id="PRO_5039675978" description="Lysozyme" evidence="13">
    <location>
        <begin position="20"/>
        <end position="260"/>
    </location>
</feature>
<comment type="function">
    <text evidence="11">This enzyme has both lysozyme (acetylmuramidase) and diacetylmuramidase activities.</text>
</comment>
<dbReference type="SUPFAM" id="SSF51445">
    <property type="entry name" value="(Trans)glycosidases"/>
    <property type="match status" value="1"/>
</dbReference>
<comment type="subcellular location">
    <subcellularLocation>
        <location evidence="2">Secreted</location>
    </subcellularLocation>
</comment>
<keyword evidence="8 12" id="KW-0378">Hydrolase</keyword>
<dbReference type="InterPro" id="IPR008270">
    <property type="entry name" value="Glyco_hydro_25_AS"/>
</dbReference>
<dbReference type="InterPro" id="IPR002053">
    <property type="entry name" value="Glyco_hydro_25"/>
</dbReference>
<keyword evidence="5" id="KW-0964">Secreted</keyword>
<feature type="signal peptide" evidence="13">
    <location>
        <begin position="1"/>
        <end position="19"/>
    </location>
</feature>
<accession>A0A4Q7JEC7</accession>
<dbReference type="OrthoDB" id="287365at2"/>
<dbReference type="EC" id="3.2.1.17" evidence="4 12"/>
<dbReference type="CDD" id="cd06412">
    <property type="entry name" value="GH25_CH-type"/>
    <property type="match status" value="1"/>
</dbReference>
<gene>
    <name evidence="14" type="ORF">EWH70_05225</name>
</gene>
<dbReference type="Proteomes" id="UP000292003">
    <property type="component" value="Unassembled WGS sequence"/>
</dbReference>
<comment type="catalytic activity">
    <reaction evidence="1 12">
        <text>Hydrolysis of (1-&gt;4)-beta-linkages between N-acetylmuramic acid and N-acetyl-D-glucosamine residues in a peptidoglycan and between N-acetyl-D-glucosamine residues in chitodextrins.</text>
        <dbReference type="EC" id="3.2.1.17"/>
    </reaction>
</comment>
<dbReference type="AlphaFoldDB" id="A0A4Q7JEC7"/>
<proteinExistence type="inferred from homology"/>
<evidence type="ECO:0000256" key="5">
    <source>
        <dbReference type="ARBA" id="ARBA00022525"/>
    </source>
</evidence>
<keyword evidence="10 12" id="KW-0326">Glycosidase</keyword>
<name>A0A4Q7JEC7_9PSEU</name>
<evidence type="ECO:0000256" key="7">
    <source>
        <dbReference type="ARBA" id="ARBA00022638"/>
    </source>
</evidence>
<dbReference type="GO" id="GO:0003796">
    <property type="term" value="F:lysozyme activity"/>
    <property type="evidence" value="ECO:0007669"/>
    <property type="project" value="UniProtKB-EC"/>
</dbReference>
<dbReference type="GO" id="GO:0042742">
    <property type="term" value="P:defense response to bacterium"/>
    <property type="evidence" value="ECO:0007669"/>
    <property type="project" value="UniProtKB-KW"/>
</dbReference>
<sequence>MWNSLLALVATTTVSGVVATPAGADYSLAPENHAGSQIARIEGSQGIPPLLADRTLGHDVSGHQGAVDWPASAAKGAKFVFVKATEGTGFRNPQFSQQYNGSHGAGLIRGAYHFARPDVGPGGPQADYFVDNGGGWSADGKTLPGALDVEYNPYGETCYGLDPAGMTAWIKDFSDTYARRTGRAPVIYTSTSWWNRCTGSSKAFGSVNPLWIARYAPEIGPLPAGWSTHTVWQWADKGDLPGDQNYFNGAPDRLATLARG</sequence>
<comment type="caution">
    <text evidence="14">The sequence shown here is derived from an EMBL/GenBank/DDBJ whole genome shotgun (WGS) entry which is preliminary data.</text>
</comment>
<dbReference type="PANTHER" id="PTHR34135">
    <property type="entry name" value="LYSOZYME"/>
    <property type="match status" value="1"/>
</dbReference>
<evidence type="ECO:0000256" key="1">
    <source>
        <dbReference type="ARBA" id="ARBA00000632"/>
    </source>
</evidence>
<dbReference type="FunFam" id="3.20.20.80:FF:000060">
    <property type="entry name" value="Lysozyme M1"/>
    <property type="match status" value="1"/>
</dbReference>
<dbReference type="Pfam" id="PF01183">
    <property type="entry name" value="Glyco_hydro_25"/>
    <property type="match status" value="1"/>
</dbReference>
<evidence type="ECO:0000256" key="6">
    <source>
        <dbReference type="ARBA" id="ARBA00022529"/>
    </source>
</evidence>
<evidence type="ECO:0000256" key="11">
    <source>
        <dbReference type="ARBA" id="ARBA00055588"/>
    </source>
</evidence>
<keyword evidence="6" id="KW-0929">Antimicrobial</keyword>
<reference evidence="14 15" key="1">
    <citation type="submission" date="2019-02" db="EMBL/GenBank/DDBJ databases">
        <title>Draft genome sequence of Amycolatopsis sp. 8-3EHSu isolated from roots of Suaeda maritima.</title>
        <authorList>
            <person name="Duangmal K."/>
            <person name="Chantavorakit T."/>
        </authorList>
    </citation>
    <scope>NUCLEOTIDE SEQUENCE [LARGE SCALE GENOMIC DNA]</scope>
    <source>
        <strain evidence="14 15">8-3EHSu</strain>
    </source>
</reference>
<evidence type="ECO:0000256" key="13">
    <source>
        <dbReference type="SAM" id="SignalP"/>
    </source>
</evidence>
<evidence type="ECO:0000256" key="12">
    <source>
        <dbReference type="RuleBase" id="RU361176"/>
    </source>
</evidence>
<dbReference type="Gene3D" id="3.20.20.80">
    <property type="entry name" value="Glycosidases"/>
    <property type="match status" value="1"/>
</dbReference>
<evidence type="ECO:0000256" key="10">
    <source>
        <dbReference type="ARBA" id="ARBA00023295"/>
    </source>
</evidence>
<evidence type="ECO:0000256" key="8">
    <source>
        <dbReference type="ARBA" id="ARBA00022801"/>
    </source>
</evidence>